<sequence>MRQRSAAPGRESKGISQTVRSDYQRTQQRNNISYARNEAISQSHQQRPTMRKNHNTNLHIEENGIEEETKEDDAITSEVEVHSTVNHTAIRRTLDTQVKLSPADQAFLQDRNILICNPNIRGENQLPQILVGLDHYYDFVHEKGEILQIPSGLRLAGTIFGPTLYGRGSMDAQDSDITAPAIAHCITAVTSAEPENEMLTKLFELEGLGIAPENDEENKDLLPYFNKYSKQMSFDGGFVTAPFLLKDNVIDLADNYSSAIKRLASLHRQPENNLEQKKWYVKILTQYEAEDIIEKAHESIPNSVGLYYMPHSGVWRPQKPKPLRIVFDASSKRKGQLSLNDVTHKGESLIKKIHDILVASRINEIILTCDIEAAFTQIRLQNTHKDLCRFLWLKDPNKPPYRENIVEYRFKRVPFGAKPSPSILKAQVRKRWFWKFAYSLNSKPPLIPFVQE</sequence>
<dbReference type="Gene3D" id="3.30.70.270">
    <property type="match status" value="1"/>
</dbReference>
<evidence type="ECO:0000256" key="1">
    <source>
        <dbReference type="SAM" id="MobiDB-lite"/>
    </source>
</evidence>
<dbReference type="SUPFAM" id="SSF56672">
    <property type="entry name" value="DNA/RNA polymerases"/>
    <property type="match status" value="1"/>
</dbReference>
<dbReference type="PANTHER" id="PTHR47331:SF1">
    <property type="entry name" value="GAG-LIKE PROTEIN"/>
    <property type="match status" value="1"/>
</dbReference>
<protein>
    <submittedName>
        <fullName evidence="3">DUF1758 domain-containing protein</fullName>
    </submittedName>
</protein>
<feature type="compositionally biased region" description="Acidic residues" evidence="1">
    <location>
        <begin position="63"/>
        <end position="72"/>
    </location>
</feature>
<dbReference type="AlphaFoldDB" id="A0A7I4XU42"/>
<accession>A0A7I4XU42</accession>
<proteinExistence type="predicted"/>
<dbReference type="InterPro" id="IPR043128">
    <property type="entry name" value="Rev_trsase/Diguanyl_cyclase"/>
</dbReference>
<evidence type="ECO:0000313" key="3">
    <source>
        <dbReference type="WBParaSite" id="HCON_00011550-00001"/>
    </source>
</evidence>
<dbReference type="InterPro" id="IPR043502">
    <property type="entry name" value="DNA/RNA_pol_sf"/>
</dbReference>
<keyword evidence="2" id="KW-1185">Reference proteome</keyword>
<dbReference type="Gene3D" id="3.10.10.10">
    <property type="entry name" value="HIV Type 1 Reverse Transcriptase, subunit A, domain 1"/>
    <property type="match status" value="1"/>
</dbReference>
<feature type="region of interest" description="Disordered" evidence="1">
    <location>
        <begin position="1"/>
        <end position="72"/>
    </location>
</feature>
<name>A0A7I4XU42_HAECO</name>
<dbReference type="Proteomes" id="UP000025227">
    <property type="component" value="Unplaced"/>
</dbReference>
<dbReference type="PANTHER" id="PTHR47331">
    <property type="entry name" value="PHD-TYPE DOMAIN-CONTAINING PROTEIN"/>
    <property type="match status" value="1"/>
</dbReference>
<dbReference type="OrthoDB" id="5854524at2759"/>
<evidence type="ECO:0000313" key="2">
    <source>
        <dbReference type="Proteomes" id="UP000025227"/>
    </source>
</evidence>
<dbReference type="WBParaSite" id="HCON_00011550-00001">
    <property type="protein sequence ID" value="HCON_00011550-00001"/>
    <property type="gene ID" value="HCON_00011550"/>
</dbReference>
<organism evidence="2 3">
    <name type="scientific">Haemonchus contortus</name>
    <name type="common">Barber pole worm</name>
    <dbReference type="NCBI Taxonomy" id="6289"/>
    <lineage>
        <taxon>Eukaryota</taxon>
        <taxon>Metazoa</taxon>
        <taxon>Ecdysozoa</taxon>
        <taxon>Nematoda</taxon>
        <taxon>Chromadorea</taxon>
        <taxon>Rhabditida</taxon>
        <taxon>Rhabditina</taxon>
        <taxon>Rhabditomorpha</taxon>
        <taxon>Strongyloidea</taxon>
        <taxon>Trichostrongylidae</taxon>
        <taxon>Haemonchus</taxon>
    </lineage>
</organism>
<feature type="compositionally biased region" description="Polar residues" evidence="1">
    <location>
        <begin position="14"/>
        <end position="48"/>
    </location>
</feature>
<reference evidence="3" key="1">
    <citation type="submission" date="2020-12" db="UniProtKB">
        <authorList>
            <consortium name="WormBaseParasite"/>
        </authorList>
    </citation>
    <scope>IDENTIFICATION</scope>
    <source>
        <strain evidence="3">MHco3</strain>
    </source>
</reference>